<organism evidence="5">
    <name type="scientific">Gongylonema pulchrum</name>
    <dbReference type="NCBI Taxonomy" id="637853"/>
    <lineage>
        <taxon>Eukaryota</taxon>
        <taxon>Metazoa</taxon>
        <taxon>Ecdysozoa</taxon>
        <taxon>Nematoda</taxon>
        <taxon>Chromadorea</taxon>
        <taxon>Rhabditida</taxon>
        <taxon>Spirurina</taxon>
        <taxon>Spiruromorpha</taxon>
        <taxon>Spiruroidea</taxon>
        <taxon>Gongylonematidae</taxon>
        <taxon>Gongylonema</taxon>
    </lineage>
</organism>
<gene>
    <name evidence="3" type="ORF">GPUH_LOCUS23087</name>
</gene>
<protein>
    <submittedName>
        <fullName evidence="5">Secreted protein</fullName>
    </submittedName>
</protein>
<evidence type="ECO:0000313" key="5">
    <source>
        <dbReference type="WBParaSite" id="GPUH_0002311501-mRNA-1"/>
    </source>
</evidence>
<evidence type="ECO:0000256" key="1">
    <source>
        <dbReference type="SAM" id="MobiDB-lite"/>
    </source>
</evidence>
<proteinExistence type="predicted"/>
<keyword evidence="2" id="KW-0732">Signal</keyword>
<feature type="signal peptide" evidence="2">
    <location>
        <begin position="1"/>
        <end position="18"/>
    </location>
</feature>
<evidence type="ECO:0000313" key="4">
    <source>
        <dbReference type="Proteomes" id="UP000271098"/>
    </source>
</evidence>
<sequence length="77" mass="8888">MLWLASGILLLGSDLSDLKEATIQKTETKNDCSRRLEHLLNVHPEKYRSRSSRPTRSSTPVDLRSIDHHRSRSVDYL</sequence>
<dbReference type="AlphaFoldDB" id="A0A183EQ46"/>
<keyword evidence="4" id="KW-1185">Reference proteome</keyword>
<feature type="region of interest" description="Disordered" evidence="1">
    <location>
        <begin position="43"/>
        <end position="77"/>
    </location>
</feature>
<feature type="chain" id="PRO_5043139246" evidence="2">
    <location>
        <begin position="19"/>
        <end position="77"/>
    </location>
</feature>
<dbReference type="Proteomes" id="UP000271098">
    <property type="component" value="Unassembled WGS sequence"/>
</dbReference>
<evidence type="ECO:0000256" key="2">
    <source>
        <dbReference type="SAM" id="SignalP"/>
    </source>
</evidence>
<evidence type="ECO:0000313" key="3">
    <source>
        <dbReference type="EMBL" id="VDN40963.1"/>
    </source>
</evidence>
<name>A0A183EQ46_9BILA</name>
<dbReference type="EMBL" id="UYRT01096774">
    <property type="protein sequence ID" value="VDN40963.1"/>
    <property type="molecule type" value="Genomic_DNA"/>
</dbReference>
<dbReference type="WBParaSite" id="GPUH_0002311501-mRNA-1">
    <property type="protein sequence ID" value="GPUH_0002311501-mRNA-1"/>
    <property type="gene ID" value="GPUH_0002311501"/>
</dbReference>
<reference evidence="3 4" key="2">
    <citation type="submission" date="2018-11" db="EMBL/GenBank/DDBJ databases">
        <authorList>
            <consortium name="Pathogen Informatics"/>
        </authorList>
    </citation>
    <scope>NUCLEOTIDE SEQUENCE [LARGE SCALE GENOMIC DNA]</scope>
</reference>
<reference evidence="5" key="1">
    <citation type="submission" date="2016-06" db="UniProtKB">
        <authorList>
            <consortium name="WormBaseParasite"/>
        </authorList>
    </citation>
    <scope>IDENTIFICATION</scope>
</reference>
<accession>A0A183EQ46</accession>